<reference evidence="11 12" key="1">
    <citation type="submission" date="2023-08" db="EMBL/GenBank/DDBJ databases">
        <title>A Necator americanus chromosomal reference genome.</title>
        <authorList>
            <person name="Ilik V."/>
            <person name="Petrzelkova K.J."/>
            <person name="Pardy F."/>
            <person name="Fuh T."/>
            <person name="Niatou-Singa F.S."/>
            <person name="Gouil Q."/>
            <person name="Baker L."/>
            <person name="Ritchie M.E."/>
            <person name="Jex A.R."/>
            <person name="Gazzola D."/>
            <person name="Li H."/>
            <person name="Toshio Fujiwara R."/>
            <person name="Zhan B."/>
            <person name="Aroian R.V."/>
            <person name="Pafco B."/>
            <person name="Schwarz E.M."/>
        </authorList>
    </citation>
    <scope>NUCLEOTIDE SEQUENCE [LARGE SCALE GENOMIC DNA]</scope>
    <source>
        <strain evidence="11 12">Aroian</strain>
        <tissue evidence="11">Whole animal</tissue>
    </source>
</reference>
<name>A0ABR1C755_NECAM</name>
<proteinExistence type="inferred from homology"/>
<keyword evidence="3" id="KW-0808">Transferase</keyword>
<accession>A0ABR1C755</accession>
<evidence type="ECO:0000256" key="3">
    <source>
        <dbReference type="ARBA" id="ARBA00022679"/>
    </source>
</evidence>
<evidence type="ECO:0000256" key="1">
    <source>
        <dbReference type="ARBA" id="ARBA00004141"/>
    </source>
</evidence>
<feature type="transmembrane region" description="Helical" evidence="9">
    <location>
        <begin position="91"/>
        <end position="116"/>
    </location>
</feature>
<feature type="transmembrane region" description="Helical" evidence="9">
    <location>
        <begin position="168"/>
        <end position="187"/>
    </location>
</feature>
<keyword evidence="8 9" id="KW-0472">Membrane</keyword>
<evidence type="ECO:0000256" key="5">
    <source>
        <dbReference type="ARBA" id="ARBA00022919"/>
    </source>
</evidence>
<evidence type="ECO:0000256" key="4">
    <source>
        <dbReference type="ARBA" id="ARBA00022692"/>
    </source>
</evidence>
<dbReference type="CDD" id="cd01610">
    <property type="entry name" value="PAP2_like"/>
    <property type="match status" value="1"/>
</dbReference>
<comment type="caution">
    <text evidence="11">The sequence shown here is derived from an EMBL/GenBank/DDBJ whole genome shotgun (WGS) entry which is preliminary data.</text>
</comment>
<keyword evidence="7" id="KW-0443">Lipid metabolism</keyword>
<dbReference type="InterPro" id="IPR025749">
    <property type="entry name" value="Sphingomyelin_synth-like_dom"/>
</dbReference>
<keyword evidence="6 9" id="KW-1133">Transmembrane helix</keyword>
<feature type="transmembrane region" description="Helical" evidence="9">
    <location>
        <begin position="295"/>
        <end position="317"/>
    </location>
</feature>
<evidence type="ECO:0000313" key="11">
    <source>
        <dbReference type="EMBL" id="KAK6733263.1"/>
    </source>
</evidence>
<dbReference type="InterPro" id="IPR045221">
    <property type="entry name" value="Sphingomyelin_synth-like"/>
</dbReference>
<comment type="subcellular location">
    <subcellularLocation>
        <location evidence="1">Membrane</location>
        <topology evidence="1">Multi-pass membrane protein</topology>
    </subcellularLocation>
</comment>
<keyword evidence="4 9" id="KW-0812">Transmembrane</keyword>
<evidence type="ECO:0000256" key="9">
    <source>
        <dbReference type="SAM" id="Phobius"/>
    </source>
</evidence>
<evidence type="ECO:0000313" key="12">
    <source>
        <dbReference type="Proteomes" id="UP001303046"/>
    </source>
</evidence>
<protein>
    <recommendedName>
        <fullName evidence="10">Sphingomyelin synthase-like domain-containing protein</fullName>
    </recommendedName>
</protein>
<keyword evidence="12" id="KW-1185">Reference proteome</keyword>
<dbReference type="Pfam" id="PF14360">
    <property type="entry name" value="PAP2_C"/>
    <property type="match status" value="1"/>
</dbReference>
<feature type="domain" description="Sphingomyelin synthase-like" evidence="10">
    <location>
        <begin position="236"/>
        <end position="308"/>
    </location>
</feature>
<feature type="transmembrane region" description="Helical" evidence="9">
    <location>
        <begin position="136"/>
        <end position="156"/>
    </location>
</feature>
<evidence type="ECO:0000256" key="6">
    <source>
        <dbReference type="ARBA" id="ARBA00022989"/>
    </source>
</evidence>
<evidence type="ECO:0000256" key="7">
    <source>
        <dbReference type="ARBA" id="ARBA00023098"/>
    </source>
</evidence>
<dbReference type="EMBL" id="JAVFWL010000002">
    <property type="protein sequence ID" value="KAK6733263.1"/>
    <property type="molecule type" value="Genomic_DNA"/>
</dbReference>
<evidence type="ECO:0000256" key="2">
    <source>
        <dbReference type="ARBA" id="ARBA00005441"/>
    </source>
</evidence>
<organism evidence="11 12">
    <name type="scientific">Necator americanus</name>
    <name type="common">Human hookworm</name>
    <dbReference type="NCBI Taxonomy" id="51031"/>
    <lineage>
        <taxon>Eukaryota</taxon>
        <taxon>Metazoa</taxon>
        <taxon>Ecdysozoa</taxon>
        <taxon>Nematoda</taxon>
        <taxon>Chromadorea</taxon>
        <taxon>Rhabditida</taxon>
        <taxon>Rhabditina</taxon>
        <taxon>Rhabditomorpha</taxon>
        <taxon>Strongyloidea</taxon>
        <taxon>Ancylostomatidae</taxon>
        <taxon>Bunostominae</taxon>
        <taxon>Necator</taxon>
    </lineage>
</organism>
<dbReference type="SUPFAM" id="SSF48317">
    <property type="entry name" value="Acid phosphatase/Vanadium-dependent haloperoxidase"/>
    <property type="match status" value="1"/>
</dbReference>
<evidence type="ECO:0000256" key="8">
    <source>
        <dbReference type="ARBA" id="ARBA00023136"/>
    </source>
</evidence>
<gene>
    <name evidence="11" type="primary">Necator_chrII.g4966</name>
    <name evidence="11" type="ORF">RB195_017174</name>
</gene>
<evidence type="ECO:0000259" key="10">
    <source>
        <dbReference type="Pfam" id="PF14360"/>
    </source>
</evidence>
<feature type="transmembrane region" description="Helical" evidence="9">
    <location>
        <begin position="267"/>
        <end position="289"/>
    </location>
</feature>
<feature type="transmembrane region" description="Helical" evidence="9">
    <location>
        <begin position="240"/>
        <end position="260"/>
    </location>
</feature>
<comment type="similarity">
    <text evidence="2">Belongs to the sphingomyelin synthase family.</text>
</comment>
<sequence>MHSQGIAYQTYDHIGVILERTIPTGTPETSTTLEGDCYHTKAFNAVPTTCGCPSRVVIEQYCCCKDETNTVEVPLKPHNEREYKPERLKTVLTVLCFAIVMCINHFVLAVISDIISRLPLPDLAHSLIKQYDTPRHMADVFASVASSVLVLVCVVFHKYRWIVTRRLFYIGTVLYIMRAISICLTHIPSGFQDFENDICVPPNPDPNPSVSSVLDKFLNIMGTMGLQVQTLNNKLHCGDMLFSGHTTVISTSCFFLNYYTPHSLWPLKLAAITSCIIAMVCVVVSRIHYSVDVVMGYWISSIIFSVYHGFCEVPHVLRPRNRPFRRLFIFWTMFELERHVPEGRIPNKLEWPLPWPKAISDRFEEWNEQSERSLTGRIALWLSEHRVKLHF</sequence>
<dbReference type="InterPro" id="IPR036938">
    <property type="entry name" value="PAP2/HPO_sf"/>
</dbReference>
<dbReference type="PANTHER" id="PTHR21290:SF23">
    <property type="entry name" value="PHOSPHATIDYLCHOLINE:CERAMIDE CHOLINEPHOSPHOTRANSFERASE 2"/>
    <property type="match status" value="1"/>
</dbReference>
<keyword evidence="5" id="KW-0746">Sphingolipid metabolism</keyword>
<dbReference type="PANTHER" id="PTHR21290">
    <property type="entry name" value="SPHINGOMYELIN SYNTHETASE"/>
    <property type="match status" value="1"/>
</dbReference>
<dbReference type="Proteomes" id="UP001303046">
    <property type="component" value="Unassembled WGS sequence"/>
</dbReference>